<feature type="compositionally biased region" description="Basic residues" evidence="14">
    <location>
        <begin position="80"/>
        <end position="89"/>
    </location>
</feature>
<evidence type="ECO:0000256" key="2">
    <source>
        <dbReference type="ARBA" id="ARBA00007427"/>
    </source>
</evidence>
<evidence type="ECO:0000256" key="5">
    <source>
        <dbReference type="ARBA" id="ARBA00022833"/>
    </source>
</evidence>
<dbReference type="OrthoDB" id="1903104at2759"/>
<dbReference type="Pfam" id="PF00628">
    <property type="entry name" value="PHD"/>
    <property type="match status" value="1"/>
</dbReference>
<feature type="compositionally biased region" description="Acidic residues" evidence="14">
    <location>
        <begin position="334"/>
        <end position="349"/>
    </location>
</feature>
<dbReference type="GO" id="GO:0006355">
    <property type="term" value="P:regulation of DNA-templated transcription"/>
    <property type="evidence" value="ECO:0007669"/>
    <property type="project" value="UniProtKB-ARBA"/>
</dbReference>
<dbReference type="KEGG" id="jre:109003094"/>
<evidence type="ECO:0000256" key="3">
    <source>
        <dbReference type="ARBA" id="ARBA00022723"/>
    </source>
</evidence>
<dbReference type="GO" id="GO:0005634">
    <property type="term" value="C:nucleus"/>
    <property type="evidence" value="ECO:0000318"/>
    <property type="project" value="GO_Central"/>
</dbReference>
<dbReference type="RefSeq" id="XP_018836622.2">
    <property type="nucleotide sequence ID" value="XM_018981077.2"/>
</dbReference>
<evidence type="ECO:0000256" key="12">
    <source>
        <dbReference type="PROSITE-ProRule" id="PRU00146"/>
    </source>
</evidence>
<comment type="similarity">
    <text evidence="2">Belongs to the PHD-associated homeobox family.</text>
</comment>
<dbReference type="SUPFAM" id="SSF46689">
    <property type="entry name" value="Homeodomain-like"/>
    <property type="match status" value="1"/>
</dbReference>
<evidence type="ECO:0000256" key="14">
    <source>
        <dbReference type="SAM" id="MobiDB-lite"/>
    </source>
</evidence>
<dbReference type="Gene3D" id="3.30.40.10">
    <property type="entry name" value="Zinc/RING finger domain, C3HC4 (zinc finger)"/>
    <property type="match status" value="1"/>
</dbReference>
<dbReference type="InterPro" id="IPR019786">
    <property type="entry name" value="Zinc_finger_PHD-type_CS"/>
</dbReference>
<evidence type="ECO:0000256" key="7">
    <source>
        <dbReference type="ARBA" id="ARBA00023125"/>
    </source>
</evidence>
<reference evidence="16" key="1">
    <citation type="submission" date="2025-08" db="UniProtKB">
        <authorList>
            <consortium name="RefSeq"/>
        </authorList>
    </citation>
    <scope>IDENTIFICATION</scope>
    <source>
        <tissue evidence="16">Leaves</tissue>
    </source>
</reference>
<keyword evidence="3" id="KW-0479">Metal-binding</keyword>
<dbReference type="Pfam" id="PF00046">
    <property type="entry name" value="Homeodomain"/>
    <property type="match status" value="1"/>
</dbReference>
<feature type="compositionally biased region" description="Basic residues" evidence="14">
    <location>
        <begin position="38"/>
        <end position="53"/>
    </location>
</feature>
<dbReference type="SUPFAM" id="SSF57903">
    <property type="entry name" value="FYVE/PHD zinc finger"/>
    <property type="match status" value="1"/>
</dbReference>
<evidence type="ECO:0000256" key="1">
    <source>
        <dbReference type="ARBA" id="ARBA00004123"/>
    </source>
</evidence>
<sequence>MRGTGKKLIYQESGKSCYSKAESGSKLIASLKFKKGRNISHCRKHKPKSKSHVKTIGSTLSKRSVTDPASREPKNDSIRRRFFRRKVLRKPTDSKSSRKNSPLGLQGEKALPNISKGKRKNVDGEVKITNLKKRKKKRRQKHSVELDEASRLHRRTRYLLIKMKLEQNLIDAYSGEGWKGQSREKIKPEKELQRAKKQILNCKLGIRDAIRQLDSLSSEGCIEDSVIAPDGSVYHEHIFCAKCKLREAFPDNDIILCDGTCNCAFHQKCLDPPLDSDNIPPGDQGWFCKFCECKMDILEVVNAHLGTHFSMNSNWQDVFKEEAAFPNGENAILDPEEEWPSDDSDDDDYNPERRENSSMISGAESDDNVSDDISSSTSLSWSLDVEFFSGKEGMVCENNFANNGLDSDESTDGGIICGPRQRRAVDYKKLYDEMFGKDASAFEPVSEDEDWGPAKRKRREKESDAASTLMTLYESEQKRQNSETKELKKKLPLETSTRRPFFRIPHIAVEKLRQVFAENELPPRAVKENLSKELGLDPEKVSKWFKNARYLALKYRKEETGKQLRSFKESRLEKLKKKADNVMVSNDTSAEIMIHSPKNVKKVFHRKSPKSLGRVLKQKRQKRSSFMSPANGKKDTVEFNDDVSLKKLLEARTKERKRISVMARGGCQAAEVEMERLCKVMGRLETIKLKLLRLQNENARDSDKSHLFQESVIYVPIAELREKL</sequence>
<dbReference type="Proteomes" id="UP000235220">
    <property type="component" value="Chromosome 11"/>
</dbReference>
<dbReference type="GO" id="GO:0043565">
    <property type="term" value="F:sequence-specific DNA binding"/>
    <property type="evidence" value="ECO:0007669"/>
    <property type="project" value="UniProtKB-ARBA"/>
</dbReference>
<keyword evidence="7 11" id="KW-0238">DNA-binding</keyword>
<keyword evidence="8 11" id="KW-0371">Homeobox</keyword>
<keyword evidence="6" id="KW-0805">Transcription regulation</keyword>
<dbReference type="GO" id="GO:0045814">
    <property type="term" value="P:negative regulation of gene expression, epigenetic"/>
    <property type="evidence" value="ECO:0000318"/>
    <property type="project" value="GO_Central"/>
</dbReference>
<evidence type="ECO:0000256" key="6">
    <source>
        <dbReference type="ARBA" id="ARBA00023015"/>
    </source>
</evidence>
<dbReference type="FunFam" id="1.10.10.60:FF:000437">
    <property type="entry name" value="pathogenesis-related homeodomain protein"/>
    <property type="match status" value="1"/>
</dbReference>
<accession>A0A2I4FY95</accession>
<organism evidence="15 16">
    <name type="scientific">Juglans regia</name>
    <name type="common">English walnut</name>
    <dbReference type="NCBI Taxonomy" id="51240"/>
    <lineage>
        <taxon>Eukaryota</taxon>
        <taxon>Viridiplantae</taxon>
        <taxon>Streptophyta</taxon>
        <taxon>Embryophyta</taxon>
        <taxon>Tracheophyta</taxon>
        <taxon>Spermatophyta</taxon>
        <taxon>Magnoliopsida</taxon>
        <taxon>eudicotyledons</taxon>
        <taxon>Gunneridae</taxon>
        <taxon>Pentapetalae</taxon>
        <taxon>rosids</taxon>
        <taxon>fabids</taxon>
        <taxon>Fagales</taxon>
        <taxon>Juglandaceae</taxon>
        <taxon>Juglans</taxon>
    </lineage>
</organism>
<comment type="subcellular location">
    <subcellularLocation>
        <location evidence="1 11 13">Nucleus</location>
    </subcellularLocation>
</comment>
<evidence type="ECO:0000256" key="4">
    <source>
        <dbReference type="ARBA" id="ARBA00022771"/>
    </source>
</evidence>
<dbReference type="CDD" id="cd15504">
    <property type="entry name" value="PHD_PRHA_like"/>
    <property type="match status" value="1"/>
</dbReference>
<keyword evidence="10 11" id="KW-0539">Nucleus</keyword>
<evidence type="ECO:0000256" key="11">
    <source>
        <dbReference type="PROSITE-ProRule" id="PRU00108"/>
    </source>
</evidence>
<dbReference type="InterPro" id="IPR001965">
    <property type="entry name" value="Znf_PHD"/>
</dbReference>
<feature type="region of interest" description="Disordered" evidence="14">
    <location>
        <begin position="332"/>
        <end position="375"/>
    </location>
</feature>
<evidence type="ECO:0000256" key="8">
    <source>
        <dbReference type="ARBA" id="ARBA00023155"/>
    </source>
</evidence>
<dbReference type="AlphaFoldDB" id="A0A2I4FY95"/>
<feature type="region of interest" description="Disordered" evidence="14">
    <location>
        <begin position="38"/>
        <end position="124"/>
    </location>
</feature>
<gene>
    <name evidence="16" type="primary">LOC109003094</name>
</gene>
<evidence type="ECO:0000256" key="13">
    <source>
        <dbReference type="RuleBase" id="RU000682"/>
    </source>
</evidence>
<dbReference type="InterPro" id="IPR019787">
    <property type="entry name" value="Znf_PHD-finger"/>
</dbReference>
<dbReference type="GO" id="GO:0003677">
    <property type="term" value="F:DNA binding"/>
    <property type="evidence" value="ECO:0000318"/>
    <property type="project" value="GO_Central"/>
</dbReference>
<dbReference type="PROSITE" id="PS50071">
    <property type="entry name" value="HOMEOBOX_2"/>
    <property type="match status" value="1"/>
</dbReference>
<proteinExistence type="inferred from homology"/>
<dbReference type="PROSITE" id="PS01359">
    <property type="entry name" value="ZF_PHD_1"/>
    <property type="match status" value="1"/>
</dbReference>
<feature type="compositionally biased region" description="Basic and acidic residues" evidence="14">
    <location>
        <begin position="69"/>
        <end position="79"/>
    </location>
</feature>
<dbReference type="PANTHER" id="PTHR12628">
    <property type="entry name" value="POLYCOMB-LIKE TRANSCRIPTION FACTOR"/>
    <property type="match status" value="1"/>
</dbReference>
<dbReference type="Gene3D" id="1.10.10.60">
    <property type="entry name" value="Homeodomain-like"/>
    <property type="match status" value="1"/>
</dbReference>
<keyword evidence="15" id="KW-1185">Reference proteome</keyword>
<keyword evidence="5" id="KW-0862">Zinc</keyword>
<dbReference type="PANTHER" id="PTHR12628:SF10">
    <property type="entry name" value="HOMEOBOX DOMAIN-CONTAINING PROTEIN"/>
    <property type="match status" value="1"/>
</dbReference>
<dbReference type="CDD" id="cd00086">
    <property type="entry name" value="homeodomain"/>
    <property type="match status" value="1"/>
</dbReference>
<dbReference type="InterPro" id="IPR013083">
    <property type="entry name" value="Znf_RING/FYVE/PHD"/>
</dbReference>
<evidence type="ECO:0000313" key="15">
    <source>
        <dbReference type="Proteomes" id="UP000235220"/>
    </source>
</evidence>
<dbReference type="GO" id="GO:0003682">
    <property type="term" value="F:chromatin binding"/>
    <property type="evidence" value="ECO:0000318"/>
    <property type="project" value="GO_Central"/>
</dbReference>
<keyword evidence="9" id="KW-0804">Transcription</keyword>
<evidence type="ECO:0000313" key="16">
    <source>
        <dbReference type="RefSeq" id="XP_018836622.2"/>
    </source>
</evidence>
<dbReference type="FunFam" id="3.30.40.10:FF:000270">
    <property type="entry name" value="pathogenesis-related homeodomain protein-like"/>
    <property type="match status" value="1"/>
</dbReference>
<protein>
    <submittedName>
        <fullName evidence="16">Pathogenesis-related homeodomain protein-like isoform X1</fullName>
    </submittedName>
</protein>
<dbReference type="GeneID" id="109003094"/>
<dbReference type="InterPro" id="IPR045876">
    <property type="entry name" value="PRHA-like_PHD-finger"/>
</dbReference>
<dbReference type="GO" id="GO:0010557">
    <property type="term" value="P:positive regulation of macromolecule biosynthetic process"/>
    <property type="evidence" value="ECO:0007669"/>
    <property type="project" value="UniProtKB-ARBA"/>
</dbReference>
<dbReference type="PROSITE" id="PS50016">
    <property type="entry name" value="ZF_PHD_2"/>
    <property type="match status" value="1"/>
</dbReference>
<dbReference type="InterPro" id="IPR011011">
    <property type="entry name" value="Znf_FYVE_PHD"/>
</dbReference>
<dbReference type="SMART" id="SM00249">
    <property type="entry name" value="PHD"/>
    <property type="match status" value="1"/>
</dbReference>
<dbReference type="SMART" id="SM00389">
    <property type="entry name" value="HOX"/>
    <property type="match status" value="1"/>
</dbReference>
<dbReference type="InterPro" id="IPR001356">
    <property type="entry name" value="HD"/>
</dbReference>
<keyword evidence="4 12" id="KW-0863">Zinc-finger</keyword>
<dbReference type="FunCoup" id="A0A2I4FY95">
    <property type="interactions" value="1639"/>
</dbReference>
<dbReference type="InterPro" id="IPR009057">
    <property type="entry name" value="Homeodomain-like_sf"/>
</dbReference>
<name>A0A2I4FY95_JUGRE</name>
<feature type="region of interest" description="Disordered" evidence="14">
    <location>
        <begin position="444"/>
        <end position="466"/>
    </location>
</feature>
<evidence type="ECO:0000256" key="9">
    <source>
        <dbReference type="ARBA" id="ARBA00023163"/>
    </source>
</evidence>
<dbReference type="Gramene" id="Jr11_25920_p1">
    <property type="protein sequence ID" value="cds.Jr11_25920_p1"/>
    <property type="gene ID" value="Jr11_25920"/>
</dbReference>
<dbReference type="GO" id="GO:0008270">
    <property type="term" value="F:zinc ion binding"/>
    <property type="evidence" value="ECO:0007669"/>
    <property type="project" value="UniProtKB-KW"/>
</dbReference>
<evidence type="ECO:0000256" key="10">
    <source>
        <dbReference type="ARBA" id="ARBA00023242"/>
    </source>
</evidence>
<feature type="DNA-binding region" description="Homeobox" evidence="11">
    <location>
        <begin position="497"/>
        <end position="556"/>
    </location>
</feature>